<evidence type="ECO:0000313" key="3">
    <source>
        <dbReference type="EMBL" id="CAH0390307.1"/>
    </source>
</evidence>
<dbReference type="GO" id="GO:0016491">
    <property type="term" value="F:oxidoreductase activity"/>
    <property type="evidence" value="ECO:0007669"/>
    <property type="project" value="InterPro"/>
</dbReference>
<dbReference type="EMBL" id="OU963866">
    <property type="protein sequence ID" value="CAH0390307.1"/>
    <property type="molecule type" value="Genomic_DNA"/>
</dbReference>
<protein>
    <recommendedName>
        <fullName evidence="2">Fatty acid desaturase domain-containing protein</fullName>
    </recommendedName>
</protein>
<organism evidence="3 4">
    <name type="scientific">Bemisia tabaci</name>
    <name type="common">Sweetpotato whitefly</name>
    <name type="synonym">Aleurodes tabaci</name>
    <dbReference type="NCBI Taxonomy" id="7038"/>
    <lineage>
        <taxon>Eukaryota</taxon>
        <taxon>Metazoa</taxon>
        <taxon>Ecdysozoa</taxon>
        <taxon>Arthropoda</taxon>
        <taxon>Hexapoda</taxon>
        <taxon>Insecta</taxon>
        <taxon>Pterygota</taxon>
        <taxon>Neoptera</taxon>
        <taxon>Paraneoptera</taxon>
        <taxon>Hemiptera</taxon>
        <taxon>Sternorrhyncha</taxon>
        <taxon>Aleyrodoidea</taxon>
        <taxon>Aleyrodidae</taxon>
        <taxon>Aleyrodinae</taxon>
        <taxon>Bemisia</taxon>
    </lineage>
</organism>
<feature type="transmembrane region" description="Helical" evidence="1">
    <location>
        <begin position="76"/>
        <end position="98"/>
    </location>
</feature>
<keyword evidence="4" id="KW-1185">Reference proteome</keyword>
<dbReference type="Pfam" id="PF00487">
    <property type="entry name" value="FA_desaturase"/>
    <property type="match status" value="1"/>
</dbReference>
<evidence type="ECO:0000313" key="4">
    <source>
        <dbReference type="Proteomes" id="UP001152759"/>
    </source>
</evidence>
<dbReference type="InterPro" id="IPR005804">
    <property type="entry name" value="FA_desaturase_dom"/>
</dbReference>
<dbReference type="PANTHER" id="PTHR32100">
    <property type="entry name" value="OMEGA-6 FATTY ACID DESATURASE, CHLOROPLASTIC"/>
    <property type="match status" value="1"/>
</dbReference>
<proteinExistence type="predicted"/>
<dbReference type="AlphaFoldDB" id="A0A9P0AEV8"/>
<evidence type="ECO:0000256" key="1">
    <source>
        <dbReference type="SAM" id="Phobius"/>
    </source>
</evidence>
<keyword evidence="1" id="KW-0472">Membrane</keyword>
<name>A0A9P0AEV8_BEMTA</name>
<feature type="non-terminal residue" evidence="3">
    <location>
        <position position="1"/>
    </location>
</feature>
<feature type="transmembrane region" description="Helical" evidence="1">
    <location>
        <begin position="110"/>
        <end position="130"/>
    </location>
</feature>
<evidence type="ECO:0000259" key="2">
    <source>
        <dbReference type="Pfam" id="PF00487"/>
    </source>
</evidence>
<sequence length="381" mass="43868">GRRAPIEEIPPKAFKRAPFTKPPFTHDDLRKAIPPHCFQRSIPHSFLYLFYDVAAVFTLYHVATDFIPLLPIPLRYLAWLVYWVAQGCVLVGISEIAHGCGHHSFSDHEWLDDVVGLLLFSPLLIPYFSFQFSHGRHHANMGSIGREEALATKRRDALSQGGERIFQWLRKTPFRLIIIVGGLLFGVQLSLTVGFGGRQYNQISSLLNPWSPIFSRKQRLQVVISDVFLAAALYTYYQIGATQGWEWFLCVYGGPYVVHNALAVMMVSLSHMHPALPRYDADEWDWLRGSLSTVDRDWGVLNHTFHHMPDLHVVHHLFPKMPHYHLQEATHYVRPILGEYYQRDTTSIYKALFREVQCLAFVQKDNDVEHGGVFWFAIDKS</sequence>
<accession>A0A9P0AEV8</accession>
<feature type="transmembrane region" description="Helical" evidence="1">
    <location>
        <begin position="245"/>
        <end position="269"/>
    </location>
</feature>
<dbReference type="InterPro" id="IPR012171">
    <property type="entry name" value="Fatty_acid_desaturase"/>
</dbReference>
<keyword evidence="1" id="KW-1133">Transmembrane helix</keyword>
<dbReference type="GO" id="GO:0006629">
    <property type="term" value="P:lipid metabolic process"/>
    <property type="evidence" value="ECO:0007669"/>
    <property type="project" value="InterPro"/>
</dbReference>
<reference evidence="3" key="1">
    <citation type="submission" date="2021-12" db="EMBL/GenBank/DDBJ databases">
        <authorList>
            <person name="King R."/>
        </authorList>
    </citation>
    <scope>NUCLEOTIDE SEQUENCE</scope>
</reference>
<dbReference type="Proteomes" id="UP001152759">
    <property type="component" value="Chromosome 5"/>
</dbReference>
<feature type="domain" description="Fatty acid desaturase" evidence="2">
    <location>
        <begin position="78"/>
        <end position="343"/>
    </location>
</feature>
<keyword evidence="1" id="KW-0812">Transmembrane</keyword>
<feature type="transmembrane region" description="Helical" evidence="1">
    <location>
        <begin position="218"/>
        <end position="239"/>
    </location>
</feature>
<gene>
    <name evidence="3" type="ORF">BEMITA_LOCUS9044</name>
</gene>
<feature type="transmembrane region" description="Helical" evidence="1">
    <location>
        <begin position="46"/>
        <end position="64"/>
    </location>
</feature>
<feature type="transmembrane region" description="Helical" evidence="1">
    <location>
        <begin position="176"/>
        <end position="197"/>
    </location>
</feature>